<dbReference type="EMBL" id="LIAE01006483">
    <property type="protein sequence ID" value="PAV88944.1"/>
    <property type="molecule type" value="Genomic_DNA"/>
</dbReference>
<dbReference type="FunFam" id="3.40.50.1820:FF:000335">
    <property type="entry name" value="Carboxypeptidase"/>
    <property type="match status" value="1"/>
</dbReference>
<keyword evidence="9" id="KW-1185">Reference proteome</keyword>
<dbReference type="GO" id="GO:0006508">
    <property type="term" value="P:proteolysis"/>
    <property type="evidence" value="ECO:0007669"/>
    <property type="project" value="UniProtKB-KW"/>
</dbReference>
<dbReference type="InterPro" id="IPR029058">
    <property type="entry name" value="AB_hydrolase_fold"/>
</dbReference>
<reference evidence="8 9" key="1">
    <citation type="journal article" date="2017" name="Curr. Biol.">
        <title>Genome architecture and evolution of a unichromosomal asexual nematode.</title>
        <authorList>
            <person name="Fradin H."/>
            <person name="Zegar C."/>
            <person name="Gutwein M."/>
            <person name="Lucas J."/>
            <person name="Kovtun M."/>
            <person name="Corcoran D."/>
            <person name="Baugh L.R."/>
            <person name="Kiontke K."/>
            <person name="Gunsalus K."/>
            <person name="Fitch D.H."/>
            <person name="Piano F."/>
        </authorList>
    </citation>
    <scope>NUCLEOTIDE SEQUENCE [LARGE SCALE GENOMIC DNA]</scope>
    <source>
        <strain evidence="8">PF1309</strain>
    </source>
</reference>
<dbReference type="PRINTS" id="PR00724">
    <property type="entry name" value="CRBOXYPTASEC"/>
</dbReference>
<proteinExistence type="inferred from homology"/>
<dbReference type="InterPro" id="IPR001563">
    <property type="entry name" value="Peptidase_S10"/>
</dbReference>
<dbReference type="STRING" id="2018661.A0A2A2LRT9"/>
<evidence type="ECO:0000313" key="9">
    <source>
        <dbReference type="Proteomes" id="UP000218231"/>
    </source>
</evidence>
<accession>A0A2A2LRT9</accession>
<gene>
    <name evidence="8" type="ORF">WR25_24378</name>
</gene>
<keyword evidence="3 7" id="KW-0645">Protease</keyword>
<dbReference type="Gene3D" id="3.40.50.1820">
    <property type="entry name" value="alpha/beta hydrolase"/>
    <property type="match status" value="1"/>
</dbReference>
<dbReference type="SUPFAM" id="SSF53474">
    <property type="entry name" value="alpha/beta-Hydrolases"/>
    <property type="match status" value="1"/>
</dbReference>
<keyword evidence="5 7" id="KW-0378">Hydrolase</keyword>
<evidence type="ECO:0000313" key="8">
    <source>
        <dbReference type="EMBL" id="PAV88944.1"/>
    </source>
</evidence>
<evidence type="ECO:0000256" key="7">
    <source>
        <dbReference type="RuleBase" id="RU361156"/>
    </source>
</evidence>
<evidence type="ECO:0000256" key="5">
    <source>
        <dbReference type="ARBA" id="ARBA00022801"/>
    </source>
</evidence>
<sequence length="408" mass="46169">MRSPETAPLLLWLNGLIEELGPFKITDFGNSVEINSWSWNTYFNVLFLESPAGVGFSYALDGNVTIDDFAVAEQNYQALLDFLRRFPELAARDFYITGESYAGVYLPTLGVKIVNDKANFPNFKGMAIGNGVLSFTLNYQTMVPLYYYHGIVRDELYQRLSSTCCDGNIETCDILGLFNNLTCKPIISELYDAANPPLNSYNLYETCYLSDSGPTDKLSVIKRGIFHDFHRDKPKRNIKKNVQFDTPTGCIQVNNTYIYMNRQDVRKALNIPASLPIWTDCNDEVTNSYGFRYANMTKQIEEISAAGVRMLIYHGDVDTVCNHVMGAKFLTSLDKTIIGPEMVNQPWTYNGAAKYADVAGFQLKYDGGIDYLTVRGSGHFVPKDRPREALQMIYNFVNQRDYSMPVPQ</sequence>
<evidence type="ECO:0000256" key="2">
    <source>
        <dbReference type="ARBA" id="ARBA00022645"/>
    </source>
</evidence>
<dbReference type="GO" id="GO:0031647">
    <property type="term" value="P:regulation of protein stability"/>
    <property type="evidence" value="ECO:0007669"/>
    <property type="project" value="UniProtKB-ARBA"/>
</dbReference>
<dbReference type="PANTHER" id="PTHR11802:SF113">
    <property type="entry name" value="SERINE CARBOXYPEPTIDASE CTSA-4.1"/>
    <property type="match status" value="1"/>
</dbReference>
<organism evidence="8 9">
    <name type="scientific">Diploscapter pachys</name>
    <dbReference type="NCBI Taxonomy" id="2018661"/>
    <lineage>
        <taxon>Eukaryota</taxon>
        <taxon>Metazoa</taxon>
        <taxon>Ecdysozoa</taxon>
        <taxon>Nematoda</taxon>
        <taxon>Chromadorea</taxon>
        <taxon>Rhabditida</taxon>
        <taxon>Rhabditina</taxon>
        <taxon>Rhabditomorpha</taxon>
        <taxon>Rhabditoidea</taxon>
        <taxon>Rhabditidae</taxon>
        <taxon>Diploscapter</taxon>
    </lineage>
</organism>
<dbReference type="PROSITE" id="PS00560">
    <property type="entry name" value="CARBOXYPEPT_SER_HIS"/>
    <property type="match status" value="1"/>
</dbReference>
<dbReference type="InterPro" id="IPR033124">
    <property type="entry name" value="Ser_caboxypep_his_AS"/>
</dbReference>
<keyword evidence="2 7" id="KW-0121">Carboxypeptidase</keyword>
<dbReference type="AlphaFoldDB" id="A0A2A2LRT9"/>
<dbReference type="Proteomes" id="UP000218231">
    <property type="component" value="Unassembled WGS sequence"/>
</dbReference>
<keyword evidence="6" id="KW-0325">Glycoprotein</keyword>
<dbReference type="GO" id="GO:1904715">
    <property type="term" value="P:negative regulation of chaperone-mediated autophagy"/>
    <property type="evidence" value="ECO:0007669"/>
    <property type="project" value="UniProtKB-ARBA"/>
</dbReference>
<dbReference type="EC" id="3.4.16.-" evidence="7"/>
<dbReference type="PANTHER" id="PTHR11802">
    <property type="entry name" value="SERINE PROTEASE FAMILY S10 SERINE CARBOXYPEPTIDASE"/>
    <property type="match status" value="1"/>
</dbReference>
<evidence type="ECO:0000256" key="1">
    <source>
        <dbReference type="ARBA" id="ARBA00009431"/>
    </source>
</evidence>
<comment type="similarity">
    <text evidence="1 7">Belongs to the peptidase S10 family.</text>
</comment>
<name>A0A2A2LRT9_9BILA</name>
<evidence type="ECO:0000256" key="6">
    <source>
        <dbReference type="ARBA" id="ARBA00023180"/>
    </source>
</evidence>
<protein>
    <recommendedName>
        <fullName evidence="7">Carboxypeptidase</fullName>
        <ecNumber evidence="7">3.4.16.-</ecNumber>
    </recommendedName>
</protein>
<dbReference type="GO" id="GO:0004185">
    <property type="term" value="F:serine-type carboxypeptidase activity"/>
    <property type="evidence" value="ECO:0007669"/>
    <property type="project" value="UniProtKB-UniRule"/>
</dbReference>
<evidence type="ECO:0000256" key="3">
    <source>
        <dbReference type="ARBA" id="ARBA00022670"/>
    </source>
</evidence>
<comment type="caution">
    <text evidence="8">The sequence shown here is derived from an EMBL/GenBank/DDBJ whole genome shotgun (WGS) entry which is preliminary data.</text>
</comment>
<dbReference type="PROSITE" id="PS00131">
    <property type="entry name" value="CARBOXYPEPT_SER_SER"/>
    <property type="match status" value="1"/>
</dbReference>
<evidence type="ECO:0000256" key="4">
    <source>
        <dbReference type="ARBA" id="ARBA00022729"/>
    </source>
</evidence>
<dbReference type="Pfam" id="PF00450">
    <property type="entry name" value="Peptidase_S10"/>
    <property type="match status" value="1"/>
</dbReference>
<dbReference type="InterPro" id="IPR018202">
    <property type="entry name" value="Ser_caboxypep_ser_AS"/>
</dbReference>
<dbReference type="OrthoDB" id="443318at2759"/>
<keyword evidence="4" id="KW-0732">Signal</keyword>